<proteinExistence type="predicted"/>
<dbReference type="Pfam" id="PF25000">
    <property type="entry name" value="DUF7779"/>
    <property type="match status" value="1"/>
</dbReference>
<protein>
    <submittedName>
        <fullName evidence="3">ATP-binding protein</fullName>
    </submittedName>
</protein>
<keyword evidence="3" id="KW-0547">Nucleotide-binding</keyword>
<feature type="domain" description="NB-ARC" evidence="1">
    <location>
        <begin position="64"/>
        <end position="197"/>
    </location>
</feature>
<dbReference type="InterPro" id="IPR053137">
    <property type="entry name" value="NLR-like"/>
</dbReference>
<dbReference type="InterPro" id="IPR011990">
    <property type="entry name" value="TPR-like_helical_dom_sf"/>
</dbReference>
<dbReference type="Pfam" id="PF00931">
    <property type="entry name" value="NB-ARC"/>
    <property type="match status" value="1"/>
</dbReference>
<dbReference type="SUPFAM" id="SSF48452">
    <property type="entry name" value="TPR-like"/>
    <property type="match status" value="2"/>
</dbReference>
<keyword evidence="3" id="KW-0067">ATP-binding</keyword>
<gene>
    <name evidence="3" type="ORF">Vau01_121610</name>
</gene>
<dbReference type="Gene3D" id="1.25.40.10">
    <property type="entry name" value="Tetratricopeptide repeat domain"/>
    <property type="match status" value="2"/>
</dbReference>
<comment type="caution">
    <text evidence="3">The sequence shown here is derived from an EMBL/GenBank/DDBJ whole genome shotgun (WGS) entry which is preliminary data.</text>
</comment>
<dbReference type="PANTHER" id="PTHR46082:SF6">
    <property type="entry name" value="AAA+ ATPASE DOMAIN-CONTAINING PROTEIN-RELATED"/>
    <property type="match status" value="1"/>
</dbReference>
<evidence type="ECO:0000313" key="4">
    <source>
        <dbReference type="Proteomes" id="UP000612585"/>
    </source>
</evidence>
<dbReference type="PANTHER" id="PTHR46082">
    <property type="entry name" value="ATP/GTP-BINDING PROTEIN-RELATED"/>
    <property type="match status" value="1"/>
</dbReference>
<dbReference type="AlphaFoldDB" id="A0A8J4E710"/>
<dbReference type="GO" id="GO:0043531">
    <property type="term" value="F:ADP binding"/>
    <property type="evidence" value="ECO:0007669"/>
    <property type="project" value="InterPro"/>
</dbReference>
<dbReference type="SUPFAM" id="SSF52540">
    <property type="entry name" value="P-loop containing nucleoside triphosphate hydrolases"/>
    <property type="match status" value="1"/>
</dbReference>
<organism evidence="3 4">
    <name type="scientific">Virgisporangium aurantiacum</name>
    <dbReference type="NCBI Taxonomy" id="175570"/>
    <lineage>
        <taxon>Bacteria</taxon>
        <taxon>Bacillati</taxon>
        <taxon>Actinomycetota</taxon>
        <taxon>Actinomycetes</taxon>
        <taxon>Micromonosporales</taxon>
        <taxon>Micromonosporaceae</taxon>
        <taxon>Virgisporangium</taxon>
    </lineage>
</organism>
<accession>A0A8J4E710</accession>
<feature type="domain" description="DUF7779" evidence="2">
    <location>
        <begin position="289"/>
        <end position="370"/>
    </location>
</feature>
<dbReference type="InterPro" id="IPR056681">
    <property type="entry name" value="DUF7779"/>
</dbReference>
<dbReference type="InterPro" id="IPR027417">
    <property type="entry name" value="P-loop_NTPase"/>
</dbReference>
<dbReference type="InterPro" id="IPR002182">
    <property type="entry name" value="NB-ARC"/>
</dbReference>
<evidence type="ECO:0000259" key="2">
    <source>
        <dbReference type="Pfam" id="PF25000"/>
    </source>
</evidence>
<dbReference type="GO" id="GO:0005524">
    <property type="term" value="F:ATP binding"/>
    <property type="evidence" value="ECO:0007669"/>
    <property type="project" value="UniProtKB-KW"/>
</dbReference>
<dbReference type="Pfam" id="PF13374">
    <property type="entry name" value="TPR_10"/>
    <property type="match status" value="5"/>
</dbReference>
<name>A0A8J4E710_9ACTN</name>
<dbReference type="Proteomes" id="UP000612585">
    <property type="component" value="Unassembled WGS sequence"/>
</dbReference>
<evidence type="ECO:0000313" key="3">
    <source>
        <dbReference type="EMBL" id="GIJ64645.1"/>
    </source>
</evidence>
<sequence>MGNAYGPTGVFNAPVTMLGRRPISWPYRVGVIPPLAECRQDRDADDALTEAVAGWRTTVVCQILTGLGGVGKTQVAASLAHRLWRQEQIDLLIWATATSRASIVSVYAQAAADITGVDDDDPEQACRRLLVWLDDTDRSWLVVLDDLAEPDDLTGLWPPETIPNGRTVVTTRRRDAALTGGRHIIDVGLFTPAQSTAYLQAKFVGMPQLNDDPDGLATALGHLPLALAQAVAYMADRNLTCTAYRRRFSAKQLTDLRPLSLPDQHRAIVAATWRLSVDLAERLAPAGDGRPLLEIIALLDPNGVPIGLFGNPAIISYCTIRTRQRVDVDDTLDTLYVLHRLSLASVDHATSTVRMHALVQRVVREAIEPTDMTALIRATADALLDIWPDVEQDAIAVNTLRANTTILRGGTGDALLSPEIHPVLLRSARSMGEAGLIQPAIKALKKLLEDTLRIFGRNHPDTLAIGIDLLRWRAVAGDPGGAAMAFAHLLDNCLRILGPDHPDTLMTRHRLALCWGEAGDPRGAAIAFEHLLADCLRVFGPDHPDTLATRANVANWWGVAGDADGAATELEQLLDDYLRMLGPDHPDILAVRSQLARWRGAAGNPDGAATALKEILDDRLQALGPTHPQILATRNNLAYWQGKAGDPGGAAIALKLLLDDCLRVLGPDHPHTLMTRGNLAAWQGEAGDPSGAAAAYEQLLEDRLRVLGPDHPDILVTRGNLAHMRRQASELTR</sequence>
<dbReference type="Gene3D" id="3.40.50.300">
    <property type="entry name" value="P-loop containing nucleotide triphosphate hydrolases"/>
    <property type="match status" value="1"/>
</dbReference>
<dbReference type="RefSeq" id="WP_204013787.1">
    <property type="nucleotide sequence ID" value="NZ_BOPG01000124.1"/>
</dbReference>
<keyword evidence="4" id="KW-1185">Reference proteome</keyword>
<reference evidence="3" key="1">
    <citation type="submission" date="2021-01" db="EMBL/GenBank/DDBJ databases">
        <title>Whole genome shotgun sequence of Virgisporangium aurantiacum NBRC 16421.</title>
        <authorList>
            <person name="Komaki H."/>
            <person name="Tamura T."/>
        </authorList>
    </citation>
    <scope>NUCLEOTIDE SEQUENCE</scope>
    <source>
        <strain evidence="3">NBRC 16421</strain>
    </source>
</reference>
<evidence type="ECO:0000259" key="1">
    <source>
        <dbReference type="Pfam" id="PF00931"/>
    </source>
</evidence>
<dbReference type="EMBL" id="BOPG01000124">
    <property type="protein sequence ID" value="GIJ64645.1"/>
    <property type="molecule type" value="Genomic_DNA"/>
</dbReference>